<dbReference type="Pfam" id="PF13103">
    <property type="entry name" value="TonB_2"/>
    <property type="match status" value="1"/>
</dbReference>
<feature type="region of interest" description="Disordered" evidence="5">
    <location>
        <begin position="253"/>
        <end position="274"/>
    </location>
</feature>
<dbReference type="GO" id="GO:0043213">
    <property type="term" value="P:bacteriocin transport"/>
    <property type="evidence" value="ECO:0007669"/>
    <property type="project" value="InterPro"/>
</dbReference>
<dbReference type="AlphaFoldDB" id="A0A212T830"/>
<dbReference type="GO" id="GO:0019534">
    <property type="term" value="F:toxin transmembrane transporter activity"/>
    <property type="evidence" value="ECO:0007669"/>
    <property type="project" value="InterPro"/>
</dbReference>
<dbReference type="EMBL" id="FYEX01000001">
    <property type="protein sequence ID" value="SNC61944.1"/>
    <property type="molecule type" value="Genomic_DNA"/>
</dbReference>
<proteinExistence type="predicted"/>
<name>A0A212T830_9BURK</name>
<dbReference type="Gene3D" id="3.30.1150.10">
    <property type="match status" value="1"/>
</dbReference>
<evidence type="ECO:0000256" key="2">
    <source>
        <dbReference type="ARBA" id="ARBA00022692"/>
    </source>
</evidence>
<feature type="compositionally biased region" description="Basic and acidic residues" evidence="5">
    <location>
        <begin position="253"/>
        <end position="262"/>
    </location>
</feature>
<dbReference type="NCBIfam" id="TIGR01352">
    <property type="entry name" value="tonB_Cterm"/>
    <property type="match status" value="1"/>
</dbReference>
<dbReference type="InterPro" id="IPR006260">
    <property type="entry name" value="TonB/TolA_C"/>
</dbReference>
<keyword evidence="2 6" id="KW-0812">Transmembrane</keyword>
<reference evidence="7 8" key="1">
    <citation type="submission" date="2017-06" db="EMBL/GenBank/DDBJ databases">
        <authorList>
            <person name="Kim H.J."/>
            <person name="Triplett B.A."/>
        </authorList>
    </citation>
    <scope>NUCLEOTIDE SEQUENCE [LARGE SCALE GENOMIC DNA]</scope>
    <source>
        <strain evidence="7 8">MWH-VicM1</strain>
    </source>
</reference>
<keyword evidence="4 6" id="KW-0472">Membrane</keyword>
<dbReference type="RefSeq" id="WP_243383327.1">
    <property type="nucleotide sequence ID" value="NZ_FYEX01000001.1"/>
</dbReference>
<evidence type="ECO:0000256" key="6">
    <source>
        <dbReference type="SAM" id="Phobius"/>
    </source>
</evidence>
<sequence length="274" mass="29408">MSAATFPGFPLRDRFQAEPGTGKAFLWAMGMHLLLMLFLTVGLNWKSQTPAGLEAEIWDNVPVIKSAPANVDPKIDADEKADIALKKKKEAQKKPEPKKEEVKPAKKVDPKELKKQKAEEEKLAKQKQDAAKEKAKAEAERKEALAQDKARADQLARLRSAAGKEGAAGGRGGVVGDGVGGGGNAKPGYADKVRRKILPLIVFNPSLVAGNPAVEVGVELAPDGTIVSRKVLKSSGDAAWDKAVLRAIDDAQTLPKDDDGKVPKQVRLTFKPKD</sequence>
<keyword evidence="8" id="KW-1185">Reference proteome</keyword>
<evidence type="ECO:0000256" key="4">
    <source>
        <dbReference type="ARBA" id="ARBA00023136"/>
    </source>
</evidence>
<evidence type="ECO:0000256" key="1">
    <source>
        <dbReference type="ARBA" id="ARBA00004167"/>
    </source>
</evidence>
<gene>
    <name evidence="7" type="ORF">SAMN06295916_0578</name>
</gene>
<protein>
    <submittedName>
        <fullName evidence="7">Colicin import membrane protein</fullName>
    </submittedName>
</protein>
<dbReference type="InterPro" id="IPR014161">
    <property type="entry name" value="Tol-Pal_TolA"/>
</dbReference>
<feature type="transmembrane region" description="Helical" evidence="6">
    <location>
        <begin position="24"/>
        <end position="45"/>
    </location>
</feature>
<organism evidence="7 8">
    <name type="scientific">Polynucleobacter victoriensis</name>
    <dbReference type="NCBI Taxonomy" id="2049319"/>
    <lineage>
        <taxon>Bacteria</taxon>
        <taxon>Pseudomonadati</taxon>
        <taxon>Pseudomonadota</taxon>
        <taxon>Betaproteobacteria</taxon>
        <taxon>Burkholderiales</taxon>
        <taxon>Burkholderiaceae</taxon>
        <taxon>Polynucleobacter</taxon>
    </lineage>
</organism>
<dbReference type="SUPFAM" id="SSF74653">
    <property type="entry name" value="TolA/TonB C-terminal domain"/>
    <property type="match status" value="1"/>
</dbReference>
<accession>A0A212T830</accession>
<evidence type="ECO:0000313" key="8">
    <source>
        <dbReference type="Proteomes" id="UP000197215"/>
    </source>
</evidence>
<evidence type="ECO:0000313" key="7">
    <source>
        <dbReference type="EMBL" id="SNC61944.1"/>
    </source>
</evidence>
<comment type="subcellular location">
    <subcellularLocation>
        <location evidence="1">Membrane</location>
        <topology evidence="1">Single-pass membrane protein</topology>
    </subcellularLocation>
</comment>
<dbReference type="GO" id="GO:0016020">
    <property type="term" value="C:membrane"/>
    <property type="evidence" value="ECO:0007669"/>
    <property type="project" value="UniProtKB-SubCell"/>
</dbReference>
<evidence type="ECO:0000256" key="5">
    <source>
        <dbReference type="SAM" id="MobiDB-lite"/>
    </source>
</evidence>
<dbReference type="Proteomes" id="UP000197215">
    <property type="component" value="Unassembled WGS sequence"/>
</dbReference>
<dbReference type="NCBIfam" id="TIGR02794">
    <property type="entry name" value="tolA_full"/>
    <property type="match status" value="1"/>
</dbReference>
<evidence type="ECO:0000256" key="3">
    <source>
        <dbReference type="ARBA" id="ARBA00022989"/>
    </source>
</evidence>
<feature type="region of interest" description="Disordered" evidence="5">
    <location>
        <begin position="88"/>
        <end position="189"/>
    </location>
</feature>
<keyword evidence="3 6" id="KW-1133">Transmembrane helix</keyword>
<feature type="compositionally biased region" description="Gly residues" evidence="5">
    <location>
        <begin position="166"/>
        <end position="185"/>
    </location>
</feature>
<feature type="compositionally biased region" description="Basic and acidic residues" evidence="5">
    <location>
        <begin position="92"/>
        <end position="156"/>
    </location>
</feature>